<accession>A0ABT2AE46</accession>
<feature type="region of interest" description="Disordered" evidence="1">
    <location>
        <begin position="1"/>
        <end position="60"/>
    </location>
</feature>
<dbReference type="EMBL" id="JANUGX010000045">
    <property type="protein sequence ID" value="MCS0592490.1"/>
    <property type="molecule type" value="Genomic_DNA"/>
</dbReference>
<keyword evidence="3" id="KW-1185">Reference proteome</keyword>
<organism evidence="2 3">
    <name type="scientific">Massilia norwichensis</name>
    <dbReference type="NCBI Taxonomy" id="1442366"/>
    <lineage>
        <taxon>Bacteria</taxon>
        <taxon>Pseudomonadati</taxon>
        <taxon>Pseudomonadota</taxon>
        <taxon>Betaproteobacteria</taxon>
        <taxon>Burkholderiales</taxon>
        <taxon>Oxalobacteraceae</taxon>
        <taxon>Telluria group</taxon>
        <taxon>Massilia</taxon>
    </lineage>
</organism>
<sequence length="60" mass="6257">MTQSKSSGNQNKQSANDSEEDLAKRRAGVNPDKSSHNEKTTIKAGKGKGAGGGAKQKEGR</sequence>
<name>A0ABT2AE46_9BURK</name>
<evidence type="ECO:0000313" key="2">
    <source>
        <dbReference type="EMBL" id="MCS0592490.1"/>
    </source>
</evidence>
<proteinExistence type="predicted"/>
<comment type="caution">
    <text evidence="2">The sequence shown here is derived from an EMBL/GenBank/DDBJ whole genome shotgun (WGS) entry which is preliminary data.</text>
</comment>
<evidence type="ECO:0008006" key="4">
    <source>
        <dbReference type="Google" id="ProtNLM"/>
    </source>
</evidence>
<protein>
    <recommendedName>
        <fullName evidence="4">Stress-induced protein</fullName>
    </recommendedName>
</protein>
<gene>
    <name evidence="2" type="ORF">NX782_25225</name>
</gene>
<evidence type="ECO:0000313" key="3">
    <source>
        <dbReference type="Proteomes" id="UP001205560"/>
    </source>
</evidence>
<reference evidence="2 3" key="1">
    <citation type="submission" date="2022-08" db="EMBL/GenBank/DDBJ databases">
        <title>Reclassification of Massilia species as members of the genera Telluria, Duganella, Pseudoduganella, Mokoshia gen. nov. and Zemynaea gen. nov. using orthogonal and non-orthogonal genome-based approaches.</title>
        <authorList>
            <person name="Bowman J.P."/>
        </authorList>
    </citation>
    <scope>NUCLEOTIDE SEQUENCE [LARGE SCALE GENOMIC DNA]</scope>
    <source>
        <strain evidence="2 3">LMG 28164</strain>
    </source>
</reference>
<evidence type="ECO:0000256" key="1">
    <source>
        <dbReference type="SAM" id="MobiDB-lite"/>
    </source>
</evidence>
<feature type="compositionally biased region" description="Low complexity" evidence="1">
    <location>
        <begin position="1"/>
        <end position="14"/>
    </location>
</feature>
<dbReference type="RefSeq" id="WP_230027189.1">
    <property type="nucleotide sequence ID" value="NZ_JANUGX010000045.1"/>
</dbReference>
<dbReference type="Proteomes" id="UP001205560">
    <property type="component" value="Unassembled WGS sequence"/>
</dbReference>